<dbReference type="InterPro" id="IPR036291">
    <property type="entry name" value="NAD(P)-bd_dom_sf"/>
</dbReference>
<sequence>MLRHEYTPPSRLWDASMPEAAAQEINGGWACRILQETLLHEKWVVITGAYRSIGAAVAKHMGAKVVVNYANVDNVPAAVEVISVITSAGGTAVAIQADMSTVAGGRHLVDEAVEAFGGIDVLVLYNAVMRMNVLKDVEEEFFDAHFAENVKGPLFLAKAAAPLLPSPGGRIIFFSTGNIADSASYTPPREAPSSSSRASLPRISALEESLSTLSPPALSMCRICMRRRCGRLSSGLAKRRLQAGWDGGGGVGGGGVFGRKWRDARARPQCINAMNPSGNAHPLPIPPLHSIFNTNYIPTDHEISQIRANILPYETELAKLNALIQRLSAPRDQVKDYVDSHRALISHPRRLPQDILAEIFLACLPTTHDAVMSPTEPPLLLGRICSRWRSIAFAFPRLWSSLHIYLRFVDAHEKRVAAVDEWLKRASPLPLSISVRSDDPGLGPDYKTEATVVDILTRFSSRWFKLRLHKLSDAAFSRLAAENAPTLSDVEIHFREDFARYGTKPFLASTLLLGQSQRRISLAIKDPLRFVPSTPFTWSHVTDLSLERIDPSPYELEGFFDMAAATKLFKGCPRLRSLKLPIDVDIYGVIPKVEPLMVSSLEMLRIDNASTTSRIFESFIDNFVMPQLTKLHLDNSSGYSDSDPVELSVFGRLADRSPLITEMVLRLTSGTSTVDVLRGLKNLDNISKLNIVLWAPDDYRFDTANDEALFTKILAPDSPSNPVPALADLTVETLSILEETWREFLWKHINHSTSLRRFRLHLWVDSLDDIPDLDFTEFQDAGLDVLVDYGVYKKSWQGTPWGGIGGEQ</sequence>
<evidence type="ECO:0000256" key="1">
    <source>
        <dbReference type="ARBA" id="ARBA00006484"/>
    </source>
</evidence>
<accession>A0AAW0A1Q3</accession>
<dbReference type="AlphaFoldDB" id="A0AAW0A1Q3"/>
<keyword evidence="4" id="KW-1185">Reference proteome</keyword>
<protein>
    <recommendedName>
        <fullName evidence="5">F-box domain-containing protein</fullName>
    </recommendedName>
</protein>
<dbReference type="SUPFAM" id="SSF51735">
    <property type="entry name" value="NAD(P)-binding Rossmann-fold domains"/>
    <property type="match status" value="1"/>
</dbReference>
<dbReference type="PANTHER" id="PTHR48107:SF7">
    <property type="entry name" value="RE15974P"/>
    <property type="match status" value="1"/>
</dbReference>
<dbReference type="PANTHER" id="PTHR48107">
    <property type="entry name" value="NADPH-DEPENDENT ALDEHYDE REDUCTASE-LIKE PROTEIN, CHLOROPLASTIC-RELATED"/>
    <property type="match status" value="1"/>
</dbReference>
<keyword evidence="2" id="KW-0560">Oxidoreductase</keyword>
<dbReference type="Gene3D" id="3.40.50.720">
    <property type="entry name" value="NAD(P)-binding Rossmann-like Domain"/>
    <property type="match status" value="1"/>
</dbReference>
<comment type="caution">
    <text evidence="3">The sequence shown here is derived from an EMBL/GenBank/DDBJ whole genome shotgun (WGS) entry which is preliminary data.</text>
</comment>
<reference evidence="3 4" key="1">
    <citation type="journal article" date="2024" name="J Genomics">
        <title>Draft genome sequencing and assembly of Favolaschia claudopus CIRM-BRFM 2984 isolated from oak limbs.</title>
        <authorList>
            <person name="Navarro D."/>
            <person name="Drula E."/>
            <person name="Chaduli D."/>
            <person name="Cazenave R."/>
            <person name="Ahrendt S."/>
            <person name="Wang J."/>
            <person name="Lipzen A."/>
            <person name="Daum C."/>
            <person name="Barry K."/>
            <person name="Grigoriev I.V."/>
            <person name="Favel A."/>
            <person name="Rosso M.N."/>
            <person name="Martin F."/>
        </authorList>
    </citation>
    <scope>NUCLEOTIDE SEQUENCE [LARGE SCALE GENOMIC DNA]</scope>
    <source>
        <strain evidence="3 4">CIRM-BRFM 2984</strain>
    </source>
</reference>
<dbReference type="GO" id="GO:0016614">
    <property type="term" value="F:oxidoreductase activity, acting on CH-OH group of donors"/>
    <property type="evidence" value="ECO:0007669"/>
    <property type="project" value="UniProtKB-ARBA"/>
</dbReference>
<organism evidence="3 4">
    <name type="scientific">Favolaschia claudopus</name>
    <dbReference type="NCBI Taxonomy" id="2862362"/>
    <lineage>
        <taxon>Eukaryota</taxon>
        <taxon>Fungi</taxon>
        <taxon>Dikarya</taxon>
        <taxon>Basidiomycota</taxon>
        <taxon>Agaricomycotina</taxon>
        <taxon>Agaricomycetes</taxon>
        <taxon>Agaricomycetidae</taxon>
        <taxon>Agaricales</taxon>
        <taxon>Marasmiineae</taxon>
        <taxon>Mycenaceae</taxon>
        <taxon>Favolaschia</taxon>
    </lineage>
</organism>
<dbReference type="Pfam" id="PF00106">
    <property type="entry name" value="adh_short"/>
    <property type="match status" value="1"/>
</dbReference>
<name>A0AAW0A1Q3_9AGAR</name>
<dbReference type="Proteomes" id="UP001362999">
    <property type="component" value="Unassembled WGS sequence"/>
</dbReference>
<gene>
    <name evidence="3" type="ORF">R3P38DRAFT_3370720</name>
</gene>
<evidence type="ECO:0008006" key="5">
    <source>
        <dbReference type="Google" id="ProtNLM"/>
    </source>
</evidence>
<evidence type="ECO:0000313" key="3">
    <source>
        <dbReference type="EMBL" id="KAK6996911.1"/>
    </source>
</evidence>
<comment type="similarity">
    <text evidence="1">Belongs to the short-chain dehydrogenases/reductases (SDR) family.</text>
</comment>
<dbReference type="EMBL" id="JAWWNJ010000095">
    <property type="protein sequence ID" value="KAK6996911.1"/>
    <property type="molecule type" value="Genomic_DNA"/>
</dbReference>
<proteinExistence type="inferred from homology"/>
<evidence type="ECO:0000313" key="4">
    <source>
        <dbReference type="Proteomes" id="UP001362999"/>
    </source>
</evidence>
<evidence type="ECO:0000256" key="2">
    <source>
        <dbReference type="ARBA" id="ARBA00023002"/>
    </source>
</evidence>
<dbReference type="InterPro" id="IPR002347">
    <property type="entry name" value="SDR_fam"/>
</dbReference>
<dbReference type="SUPFAM" id="SSF52047">
    <property type="entry name" value="RNI-like"/>
    <property type="match status" value="1"/>
</dbReference>